<reference evidence="10 11" key="1">
    <citation type="submission" date="2017-01" db="EMBL/GenBank/DDBJ databases">
        <authorList>
            <person name="Mah S.A."/>
            <person name="Swanson W.J."/>
            <person name="Moy G.W."/>
            <person name="Vacquier V.D."/>
        </authorList>
    </citation>
    <scope>NUCLEOTIDE SEQUENCE [LARGE SCALE GENOMIC DNA]</scope>
    <source>
        <strain evidence="10 11">DSM 21219</strain>
    </source>
</reference>
<comment type="function">
    <text evidence="7">Mechanosensitive channel that participates in the regulation of osmotic pressure changes within the cell, opening in response to stretch forces in the membrane lipid bilayer, without the need for other proteins. Contributes to normal resistance to hypoosmotic shock. Forms an ion channel of 1.0 nanosiemens conductance with a slight preference for anions.</text>
</comment>
<dbReference type="SUPFAM" id="SSF82689">
    <property type="entry name" value="Mechanosensitive channel protein MscS (YggB), C-terminal domain"/>
    <property type="match status" value="1"/>
</dbReference>
<dbReference type="PANTHER" id="PTHR30221:SF8">
    <property type="entry name" value="SMALL-CONDUCTANCE MECHANOSENSITIVE CHANNEL"/>
    <property type="match status" value="1"/>
</dbReference>
<dbReference type="InterPro" id="IPR023408">
    <property type="entry name" value="MscS_beta-dom_sf"/>
</dbReference>
<protein>
    <recommendedName>
        <fullName evidence="7">Small-conductance mechanosensitive channel</fullName>
    </recommendedName>
</protein>
<dbReference type="InterPro" id="IPR045275">
    <property type="entry name" value="MscS_archaea/bacteria_type"/>
</dbReference>
<keyword evidence="7" id="KW-0406">Ion transport</keyword>
<feature type="transmembrane region" description="Helical" evidence="7">
    <location>
        <begin position="85"/>
        <end position="115"/>
    </location>
</feature>
<evidence type="ECO:0000256" key="4">
    <source>
        <dbReference type="ARBA" id="ARBA00022692"/>
    </source>
</evidence>
<dbReference type="InterPro" id="IPR008910">
    <property type="entry name" value="MSC_TM_helix"/>
</dbReference>
<dbReference type="Gene3D" id="2.30.30.60">
    <property type="match status" value="1"/>
</dbReference>
<dbReference type="InterPro" id="IPR010920">
    <property type="entry name" value="LSM_dom_sf"/>
</dbReference>
<dbReference type="PANTHER" id="PTHR30221">
    <property type="entry name" value="SMALL-CONDUCTANCE MECHANOSENSITIVE CHANNEL"/>
    <property type="match status" value="1"/>
</dbReference>
<name>A0A1R3X7W1_9RHOB</name>
<organism evidence="10 11">
    <name type="scientific">Pontibaca methylaminivorans</name>
    <dbReference type="NCBI Taxonomy" id="515897"/>
    <lineage>
        <taxon>Bacteria</taxon>
        <taxon>Pseudomonadati</taxon>
        <taxon>Pseudomonadota</taxon>
        <taxon>Alphaproteobacteria</taxon>
        <taxon>Rhodobacterales</taxon>
        <taxon>Roseobacteraceae</taxon>
        <taxon>Pontibaca</taxon>
    </lineage>
</organism>
<dbReference type="InterPro" id="IPR006685">
    <property type="entry name" value="MscS_channel_2nd"/>
</dbReference>
<dbReference type="EMBL" id="FTPS01000003">
    <property type="protein sequence ID" value="SIT87007.1"/>
    <property type="molecule type" value="Genomic_DNA"/>
</dbReference>
<feature type="transmembrane region" description="Helical" evidence="7">
    <location>
        <begin position="12"/>
        <end position="35"/>
    </location>
</feature>
<proteinExistence type="inferred from homology"/>
<dbReference type="Proteomes" id="UP000192455">
    <property type="component" value="Unassembled WGS sequence"/>
</dbReference>
<dbReference type="InterPro" id="IPR011066">
    <property type="entry name" value="MscS_channel_C_sf"/>
</dbReference>
<dbReference type="STRING" id="515897.SAMN05421849_2504"/>
<comment type="subunit">
    <text evidence="7">Homoheptamer.</text>
</comment>
<dbReference type="SUPFAM" id="SSF82861">
    <property type="entry name" value="Mechanosensitive channel protein MscS (YggB), transmembrane region"/>
    <property type="match status" value="1"/>
</dbReference>
<evidence type="ECO:0000256" key="5">
    <source>
        <dbReference type="ARBA" id="ARBA00022989"/>
    </source>
</evidence>
<evidence type="ECO:0000313" key="11">
    <source>
        <dbReference type="Proteomes" id="UP000192455"/>
    </source>
</evidence>
<evidence type="ECO:0000256" key="3">
    <source>
        <dbReference type="ARBA" id="ARBA00022475"/>
    </source>
</evidence>
<gene>
    <name evidence="10" type="ORF">SAMN05421849_2504</name>
</gene>
<dbReference type="AlphaFoldDB" id="A0A1R3X7W1"/>
<keyword evidence="5 7" id="KW-1133">Transmembrane helix</keyword>
<keyword evidence="7" id="KW-0997">Cell inner membrane</keyword>
<dbReference type="GO" id="GO:0008381">
    <property type="term" value="F:mechanosensitive monoatomic ion channel activity"/>
    <property type="evidence" value="ECO:0007669"/>
    <property type="project" value="InterPro"/>
</dbReference>
<keyword evidence="11" id="KW-1185">Reference proteome</keyword>
<keyword evidence="4 7" id="KW-0812">Transmembrane</keyword>
<evidence type="ECO:0000259" key="8">
    <source>
        <dbReference type="Pfam" id="PF00924"/>
    </source>
</evidence>
<dbReference type="Pfam" id="PF00924">
    <property type="entry name" value="MS_channel_2nd"/>
    <property type="match status" value="1"/>
</dbReference>
<dbReference type="InterPro" id="IPR011014">
    <property type="entry name" value="MscS_channel_TM-2"/>
</dbReference>
<dbReference type="GO" id="GO:0005886">
    <property type="term" value="C:plasma membrane"/>
    <property type="evidence" value="ECO:0007669"/>
    <property type="project" value="UniProtKB-SubCell"/>
</dbReference>
<evidence type="ECO:0000256" key="1">
    <source>
        <dbReference type="ARBA" id="ARBA00004651"/>
    </source>
</evidence>
<dbReference type="Gene3D" id="1.10.287.1260">
    <property type="match status" value="1"/>
</dbReference>
<comment type="caution">
    <text evidence="7">Lacks conserved residue(s) required for the propagation of feature annotation.</text>
</comment>
<dbReference type="RefSeq" id="WP_076650381.1">
    <property type="nucleotide sequence ID" value="NZ_FTPS01000003.1"/>
</dbReference>
<keyword evidence="3" id="KW-1003">Cell membrane</keyword>
<dbReference type="OrthoDB" id="9814206at2"/>
<evidence type="ECO:0000256" key="2">
    <source>
        <dbReference type="ARBA" id="ARBA00008017"/>
    </source>
</evidence>
<comment type="similarity">
    <text evidence="2 7">Belongs to the MscS (TC 1.A.23) family.</text>
</comment>
<keyword evidence="7" id="KW-0813">Transport</keyword>
<keyword evidence="6 7" id="KW-0472">Membrane</keyword>
<feature type="domain" description="Mechanosensitive ion channel transmembrane helices 2/3" evidence="9">
    <location>
        <begin position="59"/>
        <end position="100"/>
    </location>
</feature>
<dbReference type="Pfam" id="PF05552">
    <property type="entry name" value="MS_channel_1st_1"/>
    <property type="match status" value="1"/>
</dbReference>
<feature type="domain" description="Mechanosensitive ion channel MscS" evidence="8">
    <location>
        <begin position="102"/>
        <end position="168"/>
    </location>
</feature>
<comment type="subcellular location">
    <subcellularLocation>
        <location evidence="7">Cell inner membrane</location>
        <topology evidence="7">Multi-pass membrane protein</topology>
    </subcellularLocation>
    <subcellularLocation>
        <location evidence="1">Cell membrane</location>
        <topology evidence="1">Multi-pass membrane protein</topology>
    </subcellularLocation>
</comment>
<feature type="transmembrane region" description="Helical" evidence="7">
    <location>
        <begin position="56"/>
        <end position="79"/>
    </location>
</feature>
<sequence length="277" mass="30595">MEDLGVQTGFWLLFLMNVGKAIIVLVVGWVAAGWVSRLVRRRVEAHPRLDQTLGAFAANLVRWLLLVLVAIAVLNLFGIEATSVVAMLGAATLAIGLALQGTLSDFAAGFMLILFRPFKLGQYVDIGGTAGTVVDLNLFFTELKTVDNVQIVIPNGQAWGQIITNYSHHDLRRLDLDFRIDYRDDLDLAMAVIMGLAEGDERVMDQPAVPWIAVTDLREHAVIISTRLWCRASDYWNLRFDLVKAAKENLAEKGFTVPYPHQIEVTVPRGEKAGPAA</sequence>
<dbReference type="SUPFAM" id="SSF50182">
    <property type="entry name" value="Sm-like ribonucleoproteins"/>
    <property type="match status" value="1"/>
</dbReference>
<dbReference type="InterPro" id="IPR049142">
    <property type="entry name" value="MS_channel_1st"/>
</dbReference>
<evidence type="ECO:0000256" key="6">
    <source>
        <dbReference type="ARBA" id="ARBA00023136"/>
    </source>
</evidence>
<evidence type="ECO:0000313" key="10">
    <source>
        <dbReference type="EMBL" id="SIT87007.1"/>
    </source>
</evidence>
<dbReference type="Pfam" id="PF21088">
    <property type="entry name" value="MS_channel_1st"/>
    <property type="match status" value="1"/>
</dbReference>
<dbReference type="Gene3D" id="3.30.70.100">
    <property type="match status" value="1"/>
</dbReference>
<evidence type="ECO:0000259" key="9">
    <source>
        <dbReference type="Pfam" id="PF21088"/>
    </source>
</evidence>
<accession>A0A1R3X7W1</accession>
<keyword evidence="7" id="KW-0407">Ion channel</keyword>
<evidence type="ECO:0000256" key="7">
    <source>
        <dbReference type="RuleBase" id="RU369025"/>
    </source>
</evidence>